<evidence type="ECO:0000313" key="3">
    <source>
        <dbReference type="EMBL" id="KAK6342139.1"/>
    </source>
</evidence>
<keyword evidence="4" id="KW-1185">Reference proteome</keyword>
<feature type="chain" id="PRO_5043821719" evidence="2">
    <location>
        <begin position="20"/>
        <end position="200"/>
    </location>
</feature>
<organism evidence="3 4">
    <name type="scientific">Orbilia blumenaviensis</name>
    <dbReference type="NCBI Taxonomy" id="1796055"/>
    <lineage>
        <taxon>Eukaryota</taxon>
        <taxon>Fungi</taxon>
        <taxon>Dikarya</taxon>
        <taxon>Ascomycota</taxon>
        <taxon>Pezizomycotina</taxon>
        <taxon>Orbiliomycetes</taxon>
        <taxon>Orbiliales</taxon>
        <taxon>Orbiliaceae</taxon>
        <taxon>Orbilia</taxon>
    </lineage>
</organism>
<feature type="transmembrane region" description="Helical" evidence="1">
    <location>
        <begin position="82"/>
        <end position="105"/>
    </location>
</feature>
<name>A0AAV9ULB1_9PEZI</name>
<reference evidence="3 4" key="1">
    <citation type="submission" date="2019-10" db="EMBL/GenBank/DDBJ databases">
        <authorList>
            <person name="Palmer J.M."/>
        </authorList>
    </citation>
    <scope>NUCLEOTIDE SEQUENCE [LARGE SCALE GENOMIC DNA]</scope>
    <source>
        <strain evidence="3 4">TWF730</strain>
    </source>
</reference>
<dbReference type="Proteomes" id="UP001373714">
    <property type="component" value="Unassembled WGS sequence"/>
</dbReference>
<feature type="transmembrane region" description="Helical" evidence="1">
    <location>
        <begin position="141"/>
        <end position="162"/>
    </location>
</feature>
<keyword evidence="1" id="KW-0812">Transmembrane</keyword>
<feature type="transmembrane region" description="Helical" evidence="1">
    <location>
        <begin position="174"/>
        <end position="195"/>
    </location>
</feature>
<feature type="signal peptide" evidence="2">
    <location>
        <begin position="1"/>
        <end position="19"/>
    </location>
</feature>
<feature type="transmembrane region" description="Helical" evidence="1">
    <location>
        <begin position="6"/>
        <end position="29"/>
    </location>
</feature>
<keyword evidence="2" id="KW-0732">Signal</keyword>
<gene>
    <name evidence="3" type="ORF">TWF730_001618</name>
</gene>
<protein>
    <submittedName>
        <fullName evidence="3">Uncharacterized protein</fullName>
    </submittedName>
</protein>
<dbReference type="EMBL" id="JAVHNS010000010">
    <property type="protein sequence ID" value="KAK6342139.1"/>
    <property type="molecule type" value="Genomic_DNA"/>
</dbReference>
<evidence type="ECO:0000256" key="1">
    <source>
        <dbReference type="SAM" id="Phobius"/>
    </source>
</evidence>
<evidence type="ECO:0000256" key="2">
    <source>
        <dbReference type="SAM" id="SignalP"/>
    </source>
</evidence>
<sequence>MAPKLFKLFLFILTHPWRCLHIGFANGLWKNHMEDQLKMDMWVKAKKKELSEAAICATVVGAAITASIQWNQTYDAHWSILGFWYGALLLSLLSVVICFHLGIYLSSIPLRPDWTYRSAIVGEGTFGRYASLWVLQTPTQLLSYSIISYVLGLSVMIISHLWEGPWGDGSKVAMLYIGYLILGLSIYISTVIWIYRADLQ</sequence>
<dbReference type="AlphaFoldDB" id="A0AAV9ULB1"/>
<feature type="transmembrane region" description="Helical" evidence="1">
    <location>
        <begin position="50"/>
        <end position="70"/>
    </location>
</feature>
<evidence type="ECO:0000313" key="4">
    <source>
        <dbReference type="Proteomes" id="UP001373714"/>
    </source>
</evidence>
<keyword evidence="1" id="KW-1133">Transmembrane helix</keyword>
<keyword evidence="1" id="KW-0472">Membrane</keyword>
<accession>A0AAV9ULB1</accession>
<comment type="caution">
    <text evidence="3">The sequence shown here is derived from an EMBL/GenBank/DDBJ whole genome shotgun (WGS) entry which is preliminary data.</text>
</comment>
<proteinExistence type="predicted"/>